<keyword evidence="1 2" id="KW-0807">Transducer</keyword>
<evidence type="ECO:0000256" key="2">
    <source>
        <dbReference type="PROSITE-ProRule" id="PRU00284"/>
    </source>
</evidence>
<evidence type="ECO:0000313" key="6">
    <source>
        <dbReference type="EMBL" id="TDT72389.1"/>
    </source>
</evidence>
<evidence type="ECO:0000313" key="7">
    <source>
        <dbReference type="Proteomes" id="UP000294678"/>
    </source>
</evidence>
<feature type="coiled-coil region" evidence="3">
    <location>
        <begin position="189"/>
        <end position="230"/>
    </location>
</feature>
<keyword evidence="4" id="KW-1133">Transmembrane helix</keyword>
<dbReference type="SMART" id="SM00283">
    <property type="entry name" value="MA"/>
    <property type="match status" value="1"/>
</dbReference>
<dbReference type="GO" id="GO:0007165">
    <property type="term" value="P:signal transduction"/>
    <property type="evidence" value="ECO:0007669"/>
    <property type="project" value="UniProtKB-KW"/>
</dbReference>
<gene>
    <name evidence="6" type="ORF">EV215_0190</name>
</gene>
<evidence type="ECO:0000256" key="1">
    <source>
        <dbReference type="ARBA" id="ARBA00023224"/>
    </source>
</evidence>
<dbReference type="SUPFAM" id="SSF58104">
    <property type="entry name" value="Methyl-accepting chemotaxis protein (MCP) signaling domain"/>
    <property type="match status" value="1"/>
</dbReference>
<keyword evidence="3" id="KW-0175">Coiled coil</keyword>
<proteinExistence type="predicted"/>
<evidence type="ECO:0000259" key="5">
    <source>
        <dbReference type="PROSITE" id="PS50111"/>
    </source>
</evidence>
<evidence type="ECO:0000256" key="3">
    <source>
        <dbReference type="SAM" id="Coils"/>
    </source>
</evidence>
<dbReference type="EMBL" id="SOBG01000001">
    <property type="protein sequence ID" value="TDT72389.1"/>
    <property type="molecule type" value="Genomic_DNA"/>
</dbReference>
<reference evidence="6 7" key="1">
    <citation type="submission" date="2019-03" db="EMBL/GenBank/DDBJ databases">
        <title>Genomic Encyclopedia of Type Strains, Phase IV (KMG-IV): sequencing the most valuable type-strain genomes for metagenomic binning, comparative biology and taxonomic classification.</title>
        <authorList>
            <person name="Goeker M."/>
        </authorList>
    </citation>
    <scope>NUCLEOTIDE SEQUENCE [LARGE SCALE GENOMIC DNA]</scope>
    <source>
        <strain evidence="6 7">DSM 100055</strain>
    </source>
</reference>
<dbReference type="PROSITE" id="PS50111">
    <property type="entry name" value="CHEMOTAXIS_TRANSDUC_2"/>
    <property type="match status" value="1"/>
</dbReference>
<dbReference type="PANTHER" id="PTHR32089">
    <property type="entry name" value="METHYL-ACCEPTING CHEMOTAXIS PROTEIN MCPB"/>
    <property type="match status" value="1"/>
</dbReference>
<accession>A0AA46E091</accession>
<sequence>MKKISMFIVLSTIIITAITSIIASKLIGNLLLFSLAVIIIPLILSFIMLFMFILPRLGALNTIFNVLKDIAEGNLETDLSEVEKVNPALAEKLSKFFVLLNKVIDNSVVRIDKILDKNNVLEQDLDGIVMGNNESVKNGLLQLTEAVQDTMDQMRNQTASTQESLAGIEEVSASAISMNENAKYSLDISTEAKQQANESIKNIDNLSNKMNQINQSVENANVKIQELTVLSENIGNIIIAINSISEKTNLLALNAAIEAARAGEAGRGFSVVAEEIRKLAEQTNEETKKIESIIFDIQNKVMDTKIANDDVSKNVTEGLEVNTVVNEQINKILEITEKTNAKIEEITYATEEQMNATEEISKAINSISESATEIESKGMFNLEVTEEVSDMLATKLIEIKDIIKELENFKEELKELKK</sequence>
<dbReference type="InterPro" id="IPR004089">
    <property type="entry name" value="MCPsignal_dom"/>
</dbReference>
<dbReference type="Proteomes" id="UP000294678">
    <property type="component" value="Unassembled WGS sequence"/>
</dbReference>
<dbReference type="Gene3D" id="1.10.287.950">
    <property type="entry name" value="Methyl-accepting chemotaxis protein"/>
    <property type="match status" value="1"/>
</dbReference>
<dbReference type="PANTHER" id="PTHR32089:SF112">
    <property type="entry name" value="LYSOZYME-LIKE PROTEIN-RELATED"/>
    <property type="match status" value="1"/>
</dbReference>
<name>A0AA46E091_9FUSO</name>
<keyword evidence="4" id="KW-0472">Membrane</keyword>
<dbReference type="AlphaFoldDB" id="A0AA46E091"/>
<keyword evidence="4" id="KW-0812">Transmembrane</keyword>
<feature type="transmembrane region" description="Helical" evidence="4">
    <location>
        <begin position="33"/>
        <end position="54"/>
    </location>
</feature>
<protein>
    <submittedName>
        <fullName evidence="6">Methyl-accepting chemotaxis protein</fullName>
    </submittedName>
</protein>
<comment type="caution">
    <text evidence="6">The sequence shown here is derived from an EMBL/GenBank/DDBJ whole genome shotgun (WGS) entry which is preliminary data.</text>
</comment>
<dbReference type="Pfam" id="PF00015">
    <property type="entry name" value="MCPsignal"/>
    <property type="match status" value="1"/>
</dbReference>
<keyword evidence="7" id="KW-1185">Reference proteome</keyword>
<feature type="domain" description="Methyl-accepting transducer" evidence="5">
    <location>
        <begin position="132"/>
        <end position="368"/>
    </location>
</feature>
<evidence type="ECO:0000256" key="4">
    <source>
        <dbReference type="SAM" id="Phobius"/>
    </source>
</evidence>
<dbReference type="GO" id="GO:0016020">
    <property type="term" value="C:membrane"/>
    <property type="evidence" value="ECO:0007669"/>
    <property type="project" value="InterPro"/>
</dbReference>
<organism evidence="6 7">
    <name type="scientific">Hypnocyclicus thermotrophus</name>
    <dbReference type="NCBI Taxonomy" id="1627895"/>
    <lineage>
        <taxon>Bacteria</taxon>
        <taxon>Fusobacteriati</taxon>
        <taxon>Fusobacteriota</taxon>
        <taxon>Fusobacteriia</taxon>
        <taxon>Fusobacteriales</taxon>
        <taxon>Fusobacteriaceae</taxon>
        <taxon>Hypnocyclicus</taxon>
    </lineage>
</organism>
<dbReference type="RefSeq" id="WP_134111999.1">
    <property type="nucleotide sequence ID" value="NZ_SOBG01000001.1"/>
</dbReference>